<protein>
    <submittedName>
        <fullName evidence="1">Uncharacterized protein</fullName>
    </submittedName>
</protein>
<reference evidence="1 2" key="1">
    <citation type="submission" date="2013-11" db="EMBL/GenBank/DDBJ databases">
        <title>Draft genome of the bovine lungworm Dictyocaulus viviparus.</title>
        <authorList>
            <person name="Mitreva M."/>
        </authorList>
    </citation>
    <scope>NUCLEOTIDE SEQUENCE [LARGE SCALE GENOMIC DNA]</scope>
    <source>
        <strain evidence="1 2">HannoverDv2000</strain>
    </source>
</reference>
<organism evidence="1 2">
    <name type="scientific">Dictyocaulus viviparus</name>
    <name type="common">Bovine lungworm</name>
    <dbReference type="NCBI Taxonomy" id="29172"/>
    <lineage>
        <taxon>Eukaryota</taxon>
        <taxon>Metazoa</taxon>
        <taxon>Ecdysozoa</taxon>
        <taxon>Nematoda</taxon>
        <taxon>Chromadorea</taxon>
        <taxon>Rhabditida</taxon>
        <taxon>Rhabditina</taxon>
        <taxon>Rhabditomorpha</taxon>
        <taxon>Strongyloidea</taxon>
        <taxon>Metastrongylidae</taxon>
        <taxon>Dictyocaulus</taxon>
    </lineage>
</organism>
<evidence type="ECO:0000313" key="1">
    <source>
        <dbReference type="EMBL" id="KJH50967.1"/>
    </source>
</evidence>
<dbReference type="AlphaFoldDB" id="A0A0D8Y453"/>
<sequence>MKDADDDRRIIDITTQIEHCWCENTVADDEKLVRERVCACFTRANPVNHSEIWDQGTARRDWNKKNPIVYHNLVIFEAEKLRKNMTQGISRFTTISEFSRRTCTSSISSTTENGFFLFTITNTWCWSTKGERYSGWTRQFRKGTQCQSIDR</sequence>
<dbReference type="EMBL" id="KN716193">
    <property type="protein sequence ID" value="KJH50967.1"/>
    <property type="molecule type" value="Genomic_DNA"/>
</dbReference>
<reference evidence="2" key="2">
    <citation type="journal article" date="2016" name="Sci. Rep.">
        <title>Dictyocaulus viviparus genome, variome and transcriptome elucidate lungworm biology and support future intervention.</title>
        <authorList>
            <person name="McNulty S.N."/>
            <person name="Strube C."/>
            <person name="Rosa B.A."/>
            <person name="Martin J.C."/>
            <person name="Tyagi R."/>
            <person name="Choi Y.J."/>
            <person name="Wang Q."/>
            <person name="Hallsworth Pepin K."/>
            <person name="Zhang X."/>
            <person name="Ozersky P."/>
            <person name="Wilson R.K."/>
            <person name="Sternberg P.W."/>
            <person name="Gasser R.B."/>
            <person name="Mitreva M."/>
        </authorList>
    </citation>
    <scope>NUCLEOTIDE SEQUENCE [LARGE SCALE GENOMIC DNA]</scope>
    <source>
        <strain evidence="2">HannoverDv2000</strain>
    </source>
</reference>
<dbReference type="Proteomes" id="UP000053766">
    <property type="component" value="Unassembled WGS sequence"/>
</dbReference>
<accession>A0A0D8Y453</accession>
<keyword evidence="2" id="KW-1185">Reference proteome</keyword>
<proteinExistence type="predicted"/>
<gene>
    <name evidence="1" type="ORF">DICVIV_02825</name>
</gene>
<name>A0A0D8Y453_DICVI</name>
<evidence type="ECO:0000313" key="2">
    <source>
        <dbReference type="Proteomes" id="UP000053766"/>
    </source>
</evidence>